<evidence type="ECO:0000313" key="2">
    <source>
        <dbReference type="EMBL" id="MBL0743618.1"/>
    </source>
</evidence>
<dbReference type="PROSITE" id="PS51257">
    <property type="entry name" value="PROKAR_LIPOPROTEIN"/>
    <property type="match status" value="1"/>
</dbReference>
<feature type="signal peptide" evidence="1">
    <location>
        <begin position="1"/>
        <end position="24"/>
    </location>
</feature>
<comment type="caution">
    <text evidence="2">The sequence shown here is derived from an EMBL/GenBank/DDBJ whole genome shotgun (WGS) entry which is preliminary data.</text>
</comment>
<evidence type="ECO:0000313" key="3">
    <source>
        <dbReference type="Proteomes" id="UP000613030"/>
    </source>
</evidence>
<feature type="chain" id="PRO_5045642805" description="Lipoprotein" evidence="1">
    <location>
        <begin position="25"/>
        <end position="379"/>
    </location>
</feature>
<evidence type="ECO:0008006" key="4">
    <source>
        <dbReference type="Google" id="ProtNLM"/>
    </source>
</evidence>
<keyword evidence="3" id="KW-1185">Reference proteome</keyword>
<sequence length="379" mass="43010">MNTGRVLTLLSLLTLLACSSGKQAFERGDYYGAVMKSVSRLRQNPDHSKSLETLKSAYPLAVEYFEGEANNQIASNSAFKWKNAIQSYDQINALYEAIRQCPGCKKVVPSPKNYYAEIGPLKEKAADESYNAGIDALMKGNRMEARKAFFNFSDAQTFVPGYKDVIEYLAKAKFEATLKVVIEQIPVPARYNLSGGFFQDKVEEFLHNNYPEQSFIQFYTPEEAKIANLPAADQIMRIQFDDFAVGNTLMREKEETVTRDSVKVGETKVNGKVIPVYNTVKAKLTTYRKELSSNGLLSMVVVDAKTNGVLTHRKFSGEYVWVSQWARFNGDERALTDEQLRICKLREQQPPNPQDLFLEFTKPIYNQLIPSVKSFYQSY</sequence>
<organism evidence="2 3">
    <name type="scientific">Chryseolinea lacunae</name>
    <dbReference type="NCBI Taxonomy" id="2801331"/>
    <lineage>
        <taxon>Bacteria</taxon>
        <taxon>Pseudomonadati</taxon>
        <taxon>Bacteroidota</taxon>
        <taxon>Cytophagia</taxon>
        <taxon>Cytophagales</taxon>
        <taxon>Fulvivirgaceae</taxon>
        <taxon>Chryseolinea</taxon>
    </lineage>
</organism>
<evidence type="ECO:0000256" key="1">
    <source>
        <dbReference type="SAM" id="SignalP"/>
    </source>
</evidence>
<keyword evidence="1" id="KW-0732">Signal</keyword>
<accession>A0ABS1KWC8</accession>
<dbReference type="RefSeq" id="WP_202012963.1">
    <property type="nucleotide sequence ID" value="NZ_JAERRB010000007.1"/>
</dbReference>
<proteinExistence type="predicted"/>
<dbReference type="Proteomes" id="UP000613030">
    <property type="component" value="Unassembled WGS sequence"/>
</dbReference>
<protein>
    <recommendedName>
        <fullName evidence="4">Lipoprotein</fullName>
    </recommendedName>
</protein>
<reference evidence="2 3" key="1">
    <citation type="submission" date="2021-01" db="EMBL/GenBank/DDBJ databases">
        <title>Chryseolinea sp. Jin1 Genome sequencing and assembly.</title>
        <authorList>
            <person name="Kim I."/>
        </authorList>
    </citation>
    <scope>NUCLEOTIDE SEQUENCE [LARGE SCALE GENOMIC DNA]</scope>
    <source>
        <strain evidence="2 3">Jin1</strain>
    </source>
</reference>
<gene>
    <name evidence="2" type="ORF">JI741_20460</name>
</gene>
<dbReference type="EMBL" id="JAERRB010000007">
    <property type="protein sequence ID" value="MBL0743618.1"/>
    <property type="molecule type" value="Genomic_DNA"/>
</dbReference>
<name>A0ABS1KWC8_9BACT</name>